<reference evidence="2" key="1">
    <citation type="submission" date="2021-02" db="EMBL/GenBank/DDBJ databases">
        <authorList>
            <person name="Dougan E. K."/>
            <person name="Rhodes N."/>
            <person name="Thang M."/>
            <person name="Chan C."/>
        </authorList>
    </citation>
    <scope>NUCLEOTIDE SEQUENCE</scope>
</reference>
<gene>
    <name evidence="2" type="ORF">PGLA1383_LOCUS41915</name>
    <name evidence="3" type="ORF">PGLA2088_LOCUS25466</name>
</gene>
<evidence type="ECO:0000313" key="4">
    <source>
        <dbReference type="Proteomes" id="UP000654075"/>
    </source>
</evidence>
<sequence length="893" mass="98340">MDEPGQDPTGQQQQQQHPLFTNLLSEAQVADDLVVWGGDCYGSRKVVALRELRLAAVLFAADGANNVDRSTLSQSQSSDLLRSAYIEELFVNDGLSSDLVVKDQESQVSLLDLALRFGHYDIACALNHHGIQCHALTLMDLETQAVHDTIDDDEGDQVWYSNWKRKGGEWTREVWFRPYGMLEWEWLPKQSQQPGRCLWNLHEGQDLWAADWSSPLHVAQARVDTPTTRLALLAAADGRIDMLQLGSEAQLRLLDAALLLGQVEASAVLAELCGQARPLRICATSEIVKIKHTRINLGPLTIEMRDLASTQYVEAHLKAGAIANAKDLLKLVVLNGHVNLAKLIQVIDPAAYFGLNMVSSVGNHLTYDTTTHSIQLNRAALEAMNVLGMKFDRLMLAFDAWSQDFDVFHHLDFHHLDCQRCESDDHANQILEVGATSLLYFAIYLGDRCGVSTLVSGGADLAGEVEVSALLNENLLNRDFLPEIFPGPCCPESAYASERSEPPRNIPPAVRVETVEFALSAALPQACERARRVALTVARVGLWQLICSNLKTVLVDLILDFAAELPQGLQCLHSHFFALIGRNPLAVSSSQLPSNRHVSAATPTPEASTPTGPQASPASPAARTVDLNREPGKDDDAQGLEAAMRESEAEALAKEQQDVHKALLLSKEAAFNGDHVVLWRLTNCSKQISHILQTSDELRACHDRVQEAGCELTPAWAGGALLLVPLTLEHYTELNLKFDPHHVLSLSSDRERLEAALMAVPYRKRPDVRSDHRAAWLHEEDAVGGVHGEDAAEEHQQEPEQSDQESDEENAEADDAAQHVGAGQPERHHKIRLEIVHTFFGFRLLRDESEASSSGLARSAPEAFTGRGSESQGGLHVANPRRYVLFSESGREF</sequence>
<organism evidence="2 4">
    <name type="scientific">Polarella glacialis</name>
    <name type="common">Dinoflagellate</name>
    <dbReference type="NCBI Taxonomy" id="89957"/>
    <lineage>
        <taxon>Eukaryota</taxon>
        <taxon>Sar</taxon>
        <taxon>Alveolata</taxon>
        <taxon>Dinophyceae</taxon>
        <taxon>Suessiales</taxon>
        <taxon>Suessiaceae</taxon>
        <taxon>Polarella</taxon>
    </lineage>
</organism>
<feature type="compositionally biased region" description="Low complexity" evidence="1">
    <location>
        <begin position="600"/>
        <end position="613"/>
    </location>
</feature>
<feature type="region of interest" description="Disordered" evidence="1">
    <location>
        <begin position="591"/>
        <end position="636"/>
    </location>
</feature>
<name>A0A813GL16_POLGL</name>
<dbReference type="EMBL" id="CAJNNV010028495">
    <property type="protein sequence ID" value="CAE8624814.1"/>
    <property type="molecule type" value="Genomic_DNA"/>
</dbReference>
<proteinExistence type="predicted"/>
<feature type="region of interest" description="Disordered" evidence="1">
    <location>
        <begin position="786"/>
        <end position="827"/>
    </location>
</feature>
<feature type="region of interest" description="Disordered" evidence="1">
    <location>
        <begin position="852"/>
        <end position="875"/>
    </location>
</feature>
<dbReference type="AlphaFoldDB" id="A0A813GL16"/>
<evidence type="ECO:0000256" key="1">
    <source>
        <dbReference type="SAM" id="MobiDB-lite"/>
    </source>
</evidence>
<dbReference type="Proteomes" id="UP000626109">
    <property type="component" value="Unassembled WGS sequence"/>
</dbReference>
<protein>
    <submittedName>
        <fullName evidence="2">Uncharacterized protein</fullName>
    </submittedName>
</protein>
<keyword evidence="4" id="KW-1185">Reference proteome</keyword>
<feature type="compositionally biased region" description="Basic and acidic residues" evidence="1">
    <location>
        <begin position="786"/>
        <end position="798"/>
    </location>
</feature>
<dbReference type="EMBL" id="CAJNNW010026744">
    <property type="protein sequence ID" value="CAE8687427.1"/>
    <property type="molecule type" value="Genomic_DNA"/>
</dbReference>
<dbReference type="Proteomes" id="UP000654075">
    <property type="component" value="Unassembled WGS sequence"/>
</dbReference>
<feature type="compositionally biased region" description="Acidic residues" evidence="1">
    <location>
        <begin position="800"/>
        <end position="815"/>
    </location>
</feature>
<comment type="caution">
    <text evidence="2">The sequence shown here is derived from an EMBL/GenBank/DDBJ whole genome shotgun (WGS) entry which is preliminary data.</text>
</comment>
<accession>A0A813GL16</accession>
<feature type="compositionally biased region" description="Basic and acidic residues" evidence="1">
    <location>
        <begin position="626"/>
        <end position="636"/>
    </location>
</feature>
<dbReference type="OMA" id="ACAECEN"/>
<evidence type="ECO:0000313" key="3">
    <source>
        <dbReference type="EMBL" id="CAE8687427.1"/>
    </source>
</evidence>
<evidence type="ECO:0000313" key="2">
    <source>
        <dbReference type="EMBL" id="CAE8624814.1"/>
    </source>
</evidence>